<feature type="binding site" evidence="10">
    <location>
        <position position="344"/>
    </location>
    <ligand>
        <name>ATP</name>
        <dbReference type="ChEBI" id="CHEBI:30616"/>
    </ligand>
</feature>
<dbReference type="Gene3D" id="3.40.50.670">
    <property type="match status" value="1"/>
</dbReference>
<dbReference type="PROSITE" id="PS50880">
    <property type="entry name" value="TOPRIM"/>
    <property type="match status" value="1"/>
</dbReference>
<dbReference type="Pfam" id="PF01751">
    <property type="entry name" value="Toprim"/>
    <property type="match status" value="1"/>
</dbReference>
<evidence type="ECO:0000256" key="6">
    <source>
        <dbReference type="ARBA" id="ARBA00022842"/>
    </source>
</evidence>
<feature type="site" description="Interaction with DNA" evidence="10">
    <location>
        <position position="456"/>
    </location>
</feature>
<dbReference type="SUPFAM" id="SSF55874">
    <property type="entry name" value="ATPase domain of HSP90 chaperone/DNA topoisomerase II/histidine kinase"/>
    <property type="match status" value="1"/>
</dbReference>
<keyword evidence="6" id="KW-0460">Magnesium</keyword>
<accession>A0A2U1CIR6</accession>
<organism evidence="12 13">
    <name type="scientific">Pusillimonas noertemannii</name>
    <dbReference type="NCBI Taxonomy" id="305977"/>
    <lineage>
        <taxon>Bacteria</taxon>
        <taxon>Pseudomonadati</taxon>
        <taxon>Pseudomonadota</taxon>
        <taxon>Betaproteobacteria</taxon>
        <taxon>Burkholderiales</taxon>
        <taxon>Alcaligenaceae</taxon>
        <taxon>Pusillimonas</taxon>
    </lineage>
</organism>
<evidence type="ECO:0000256" key="3">
    <source>
        <dbReference type="ARBA" id="ARBA00022723"/>
    </source>
</evidence>
<comment type="cofactor">
    <cofactor evidence="2">
        <name>Mg(2+)</name>
        <dbReference type="ChEBI" id="CHEBI:18420"/>
    </cofactor>
</comment>
<dbReference type="GO" id="GO:0003677">
    <property type="term" value="F:DNA binding"/>
    <property type="evidence" value="ECO:0007669"/>
    <property type="project" value="UniProtKB-UniRule"/>
</dbReference>
<dbReference type="GO" id="GO:0007059">
    <property type="term" value="P:chromosome segregation"/>
    <property type="evidence" value="ECO:0007669"/>
    <property type="project" value="UniProtKB-UniRule"/>
</dbReference>
<keyword evidence="5 10" id="KW-0067">ATP-binding</keyword>
<dbReference type="HAMAP" id="MF_00938">
    <property type="entry name" value="ParE_type1"/>
    <property type="match status" value="1"/>
</dbReference>
<comment type="catalytic activity">
    <reaction evidence="1 10">
        <text>ATP-dependent breakage, passage and rejoining of double-stranded DNA.</text>
        <dbReference type="EC" id="5.6.2.2"/>
    </reaction>
</comment>
<dbReference type="InterPro" id="IPR006171">
    <property type="entry name" value="TOPRIM_dom"/>
</dbReference>
<proteinExistence type="inferred from homology"/>
<dbReference type="InterPro" id="IPR013759">
    <property type="entry name" value="Topo_IIA_B_C"/>
</dbReference>
<comment type="caution">
    <text evidence="12">The sequence shown here is derived from an EMBL/GenBank/DDBJ whole genome shotgun (WGS) entry which is preliminary data.</text>
</comment>
<dbReference type="Pfam" id="PF00986">
    <property type="entry name" value="DNA_gyraseB_C"/>
    <property type="match status" value="1"/>
</dbReference>
<dbReference type="EC" id="5.6.2.2" evidence="10"/>
<evidence type="ECO:0000256" key="1">
    <source>
        <dbReference type="ARBA" id="ARBA00000185"/>
    </source>
</evidence>
<keyword evidence="3" id="KW-0479">Metal-binding</keyword>
<dbReference type="CDD" id="cd00822">
    <property type="entry name" value="TopoII_Trans_DNA_gyrase"/>
    <property type="match status" value="1"/>
</dbReference>
<dbReference type="Proteomes" id="UP000246145">
    <property type="component" value="Unassembled WGS sequence"/>
</dbReference>
<evidence type="ECO:0000259" key="11">
    <source>
        <dbReference type="PROSITE" id="PS50880"/>
    </source>
</evidence>
<dbReference type="GO" id="GO:0006265">
    <property type="term" value="P:DNA topological change"/>
    <property type="evidence" value="ECO:0007669"/>
    <property type="project" value="UniProtKB-UniRule"/>
</dbReference>
<dbReference type="CDD" id="cd16928">
    <property type="entry name" value="HATPase_GyrB-like"/>
    <property type="match status" value="1"/>
</dbReference>
<dbReference type="PANTHER" id="PTHR45866:SF4">
    <property type="entry name" value="DNA TOPOISOMERASE 4 SUBUNIT B"/>
    <property type="match status" value="1"/>
</dbReference>
<dbReference type="SMART" id="SM00387">
    <property type="entry name" value="HATPase_c"/>
    <property type="match status" value="1"/>
</dbReference>
<evidence type="ECO:0000256" key="2">
    <source>
        <dbReference type="ARBA" id="ARBA00001946"/>
    </source>
</evidence>
<dbReference type="SUPFAM" id="SSF56719">
    <property type="entry name" value="Type II DNA topoisomerase"/>
    <property type="match status" value="1"/>
</dbReference>
<evidence type="ECO:0000313" key="12">
    <source>
        <dbReference type="EMBL" id="PVY60917.1"/>
    </source>
</evidence>
<dbReference type="STRING" id="1231391.GCA_000308195_02968"/>
<comment type="function">
    <text evidence="10">Topoisomerase IV is essential for chromosome segregation. It relaxes supercoiled DNA. Performs the decatenation events required during the replication of a circular DNA molecule.</text>
</comment>
<sequence length="653" mass="71415">MATSRYDEASIRVLKGLEPVRQRPGMYTRTDNPLHILQEVIDNAADEALAGYGKQIKVTLHTDGSISVEDDGRGIPVGLHPEEQVPVVEIVFTRLHAGGKFDKKSGGAYAFSGGLHGVGVSVTNALSSRLEVTVWRDGKEHQLVFAGGEVAQPLAETDSVGRRKSGTRVRVWPDPKYFDSAAIPAAELVHSLRSKAVLLGGIKVVLAVEKTGETQQWQYEDGLKGYLNEALADAEKIVPLFEGRQYAGEDDENFSEGEGAQWAVAWTTEGNVVRESYVNLIPTPAGGTHEAGLREGLFNAVKSFAELHGLIPKGVRLLPEDVFARASFVLSAKVLDPQFQGQIKERLNSRDAVRLVGGYVKNALELAMHANVDLGKKLAETAIRQAQARARSAQKVEKRKSSGVAVLPGKLTDCESSDASRTELFLVEGDSAGGSAKMGRDKEFQAVLPLRGKVLNSWEVERDRLFANNEIHDISVAIGVDPHGPDDEADLSNLRYGRICILSDADVDGAHIQVLLLTLFFKHFPRLVEAGNVYIARPPLFRVDVPALGKRPVRKLYCLDQGELEAALDKLRNEGVREGSWSISRFKGLGEMSAEQLWDTTMNPDTRRLMAVHCGELGVEATVRMFDMLMGKGESGQRRSWLEEKGNLADVDI</sequence>
<dbReference type="InterPro" id="IPR001241">
    <property type="entry name" value="Topo_IIA"/>
</dbReference>
<feature type="binding site" evidence="10">
    <location>
        <begin position="114"/>
        <end position="120"/>
    </location>
    <ligand>
        <name>ATP</name>
        <dbReference type="ChEBI" id="CHEBI:30616"/>
    </ligand>
</feature>
<dbReference type="PRINTS" id="PR00418">
    <property type="entry name" value="TPI2FAMILY"/>
</dbReference>
<keyword evidence="4 10" id="KW-0547">Nucleotide-binding</keyword>
<keyword evidence="9 10" id="KW-0413">Isomerase</keyword>
<dbReference type="AlphaFoldDB" id="A0A2U1CIR6"/>
<dbReference type="Pfam" id="PF02518">
    <property type="entry name" value="HATPase_c"/>
    <property type="match status" value="1"/>
</dbReference>
<evidence type="ECO:0000256" key="4">
    <source>
        <dbReference type="ARBA" id="ARBA00022741"/>
    </source>
</evidence>
<feature type="binding site" evidence="10">
    <location>
        <position position="6"/>
    </location>
    <ligand>
        <name>ATP</name>
        <dbReference type="ChEBI" id="CHEBI:30616"/>
    </ligand>
</feature>
<dbReference type="InterPro" id="IPR018522">
    <property type="entry name" value="TopoIIA_CS"/>
</dbReference>
<dbReference type="SMART" id="SM00433">
    <property type="entry name" value="TOP2c"/>
    <property type="match status" value="1"/>
</dbReference>
<dbReference type="InterPro" id="IPR036890">
    <property type="entry name" value="HATPase_C_sf"/>
</dbReference>
<dbReference type="FunFam" id="3.30.565.10:FF:000063">
    <property type="entry name" value="DNA topoisomerase (ATP-hydrolyzing)"/>
    <property type="match status" value="1"/>
</dbReference>
<evidence type="ECO:0000256" key="10">
    <source>
        <dbReference type="HAMAP-Rule" id="MF_00938"/>
    </source>
</evidence>
<dbReference type="GO" id="GO:0003918">
    <property type="term" value="F:DNA topoisomerase type II (double strand cut, ATP-hydrolyzing) activity"/>
    <property type="evidence" value="ECO:0007669"/>
    <property type="project" value="UniProtKB-UniRule"/>
</dbReference>
<dbReference type="RefSeq" id="WP_026068116.1">
    <property type="nucleotide sequence ID" value="NZ_JACCEX010000005.1"/>
</dbReference>
<reference evidence="12 13" key="1">
    <citation type="submission" date="2018-04" db="EMBL/GenBank/DDBJ databases">
        <title>Genomic Encyclopedia of Type Strains, Phase IV (KMG-IV): sequencing the most valuable type-strain genomes for metagenomic binning, comparative biology and taxonomic classification.</title>
        <authorList>
            <person name="Goeker M."/>
        </authorList>
    </citation>
    <scope>NUCLEOTIDE SEQUENCE [LARGE SCALE GENOMIC DNA]</scope>
    <source>
        <strain evidence="12 13">DSM 10065</strain>
    </source>
</reference>
<feature type="binding site" evidence="10">
    <location>
        <position position="43"/>
    </location>
    <ligand>
        <name>ATP</name>
        <dbReference type="ChEBI" id="CHEBI:30616"/>
    </ligand>
</feature>
<name>A0A2U1CIR6_9BURK</name>
<feature type="domain" description="Toprim" evidence="11">
    <location>
        <begin position="422"/>
        <end position="539"/>
    </location>
</feature>
<comment type="similarity">
    <text evidence="10">Belongs to the type II topoisomerase family. ParE type 1 subfamily.</text>
</comment>
<dbReference type="PANTHER" id="PTHR45866">
    <property type="entry name" value="DNA GYRASE/TOPOISOMERASE SUBUNIT B"/>
    <property type="match status" value="1"/>
</dbReference>
<feature type="site" description="Interaction with DNA" evidence="10">
    <location>
        <position position="511"/>
    </location>
</feature>
<dbReference type="InterPro" id="IPR013760">
    <property type="entry name" value="Topo_IIA-like_dom_sf"/>
</dbReference>
<evidence type="ECO:0000256" key="7">
    <source>
        <dbReference type="ARBA" id="ARBA00023029"/>
    </source>
</evidence>
<dbReference type="Pfam" id="PF00204">
    <property type="entry name" value="DNA_gyraseB"/>
    <property type="match status" value="1"/>
</dbReference>
<dbReference type="PRINTS" id="PR01098">
    <property type="entry name" value="TOPISMRASE4B"/>
</dbReference>
<evidence type="ECO:0000313" key="13">
    <source>
        <dbReference type="Proteomes" id="UP000246145"/>
    </source>
</evidence>
<keyword evidence="13" id="KW-1185">Reference proteome</keyword>
<dbReference type="FunFam" id="3.40.50.670:FF:000001">
    <property type="entry name" value="DNA topoisomerase 2"/>
    <property type="match status" value="1"/>
</dbReference>
<dbReference type="GO" id="GO:0046872">
    <property type="term" value="F:metal ion binding"/>
    <property type="evidence" value="ECO:0007669"/>
    <property type="project" value="UniProtKB-KW"/>
</dbReference>
<dbReference type="InterPro" id="IPR002288">
    <property type="entry name" value="DNA_gyrase_B_C"/>
</dbReference>
<keyword evidence="7 10" id="KW-0799">Topoisomerase</keyword>
<dbReference type="OrthoDB" id="9802808at2"/>
<gene>
    <name evidence="10" type="primary">parE</name>
    <name evidence="12" type="ORF">C7440_3078</name>
</gene>
<dbReference type="InterPro" id="IPR013506">
    <property type="entry name" value="Topo_IIA_bsu_dom2"/>
</dbReference>
<dbReference type="EMBL" id="QEKO01000005">
    <property type="protein sequence ID" value="PVY60917.1"/>
    <property type="molecule type" value="Genomic_DNA"/>
</dbReference>
<dbReference type="InterPro" id="IPR005737">
    <property type="entry name" value="TopoIV_B_Gneg"/>
</dbReference>
<evidence type="ECO:0000256" key="5">
    <source>
        <dbReference type="ARBA" id="ARBA00022840"/>
    </source>
</evidence>
<feature type="site" description="Interaction with DNA" evidence="10">
    <location>
        <position position="638"/>
    </location>
</feature>
<evidence type="ECO:0000256" key="8">
    <source>
        <dbReference type="ARBA" id="ARBA00023125"/>
    </source>
</evidence>
<dbReference type="InterPro" id="IPR003594">
    <property type="entry name" value="HATPase_dom"/>
</dbReference>
<dbReference type="Gene3D" id="3.30.565.10">
    <property type="entry name" value="Histidine kinase-like ATPase, C-terminal domain"/>
    <property type="match status" value="1"/>
</dbReference>
<dbReference type="SUPFAM" id="SSF54211">
    <property type="entry name" value="Ribosomal protein S5 domain 2-like"/>
    <property type="match status" value="1"/>
</dbReference>
<dbReference type="PROSITE" id="PS00177">
    <property type="entry name" value="TOPOISOMERASE_II"/>
    <property type="match status" value="1"/>
</dbReference>
<feature type="binding site" evidence="10">
    <location>
        <position position="70"/>
    </location>
    <ligand>
        <name>ATP</name>
        <dbReference type="ChEBI" id="CHEBI:30616"/>
    </ligand>
</feature>
<dbReference type="InterPro" id="IPR014721">
    <property type="entry name" value="Ribsml_uS5_D2-typ_fold_subgr"/>
</dbReference>
<dbReference type="GO" id="GO:0005694">
    <property type="term" value="C:chromosome"/>
    <property type="evidence" value="ECO:0007669"/>
    <property type="project" value="InterPro"/>
</dbReference>
<protein>
    <recommendedName>
        <fullName evidence="10">DNA topoisomerase 4 subunit B</fullName>
        <ecNumber evidence="10">5.6.2.2</ecNumber>
    </recommendedName>
    <alternativeName>
        <fullName evidence="10">Topoisomerase IV subunit B</fullName>
    </alternativeName>
</protein>
<evidence type="ECO:0000256" key="9">
    <source>
        <dbReference type="ARBA" id="ARBA00023235"/>
    </source>
</evidence>
<keyword evidence="8 10" id="KW-0238">DNA-binding</keyword>
<dbReference type="InterPro" id="IPR020568">
    <property type="entry name" value="Ribosomal_Su5_D2-typ_SF"/>
</dbReference>
<dbReference type="GO" id="GO:0005524">
    <property type="term" value="F:ATP binding"/>
    <property type="evidence" value="ECO:0007669"/>
    <property type="project" value="UniProtKB-UniRule"/>
</dbReference>
<dbReference type="Gene3D" id="3.30.230.10">
    <property type="match status" value="1"/>
</dbReference>
<comment type="subunit">
    <text evidence="10">Heterotetramer composed of ParC and ParE.</text>
</comment>